<sequence>MIVIKKEIGNSVLVTFSKKNSDVIKILDEVSSSGTKKTDYICEAVRFYYYHKDSNVLNKSGLEKEVRELVYKYLEEYQVNNKKSNAFDISGISKSDLEDD</sequence>
<dbReference type="RefSeq" id="WP_015614927.1">
    <property type="nucleotide sequence ID" value="NC_021182.1"/>
</dbReference>
<organism evidence="1 2">
    <name type="scientific">Clostridium pasteurianum BC1</name>
    <dbReference type="NCBI Taxonomy" id="86416"/>
    <lineage>
        <taxon>Bacteria</taxon>
        <taxon>Bacillati</taxon>
        <taxon>Bacillota</taxon>
        <taxon>Clostridia</taxon>
        <taxon>Eubacteriales</taxon>
        <taxon>Clostridiaceae</taxon>
        <taxon>Clostridium</taxon>
    </lineage>
</organism>
<dbReference type="EMBL" id="CP003261">
    <property type="protein sequence ID" value="AGK96608.1"/>
    <property type="molecule type" value="Genomic_DNA"/>
</dbReference>
<dbReference type="OrthoDB" id="1929155at2"/>
<dbReference type="KEGG" id="cpas:Clopa_1684"/>
<gene>
    <name evidence="1" type="ORF">Clopa_1684</name>
</gene>
<dbReference type="STRING" id="86416.Clopa_1684"/>
<evidence type="ECO:0000313" key="1">
    <source>
        <dbReference type="EMBL" id="AGK96608.1"/>
    </source>
</evidence>
<protein>
    <submittedName>
        <fullName evidence="1">Uncharacterized protein</fullName>
    </submittedName>
</protein>
<reference evidence="1 2" key="1">
    <citation type="submission" date="2012-01" db="EMBL/GenBank/DDBJ databases">
        <title>Complete sequence of chromosome of Clostridium pasteurianum BC1.</title>
        <authorList>
            <consortium name="US DOE Joint Genome Institute"/>
            <person name="Lucas S."/>
            <person name="Han J."/>
            <person name="Lapidus A."/>
            <person name="Cheng J.-F."/>
            <person name="Goodwin L."/>
            <person name="Pitluck S."/>
            <person name="Peters L."/>
            <person name="Mikhailova N."/>
            <person name="Teshima H."/>
            <person name="Detter J.C."/>
            <person name="Han C."/>
            <person name="Tapia R."/>
            <person name="Land M."/>
            <person name="Hauser L."/>
            <person name="Kyrpides N."/>
            <person name="Ivanova N."/>
            <person name="Pagani I."/>
            <person name="Dunn J."/>
            <person name="Taghavi S."/>
            <person name="Francis A."/>
            <person name="van der Lelie D."/>
            <person name="Woyke T."/>
        </authorList>
    </citation>
    <scope>NUCLEOTIDE SEQUENCE [LARGE SCALE GENOMIC DNA]</scope>
    <source>
        <strain evidence="1 2">BC1</strain>
    </source>
</reference>
<name>R4K218_CLOPA</name>
<dbReference type="Proteomes" id="UP000013523">
    <property type="component" value="Chromosome"/>
</dbReference>
<evidence type="ECO:0000313" key="2">
    <source>
        <dbReference type="Proteomes" id="UP000013523"/>
    </source>
</evidence>
<keyword evidence="2" id="KW-1185">Reference proteome</keyword>
<proteinExistence type="predicted"/>
<accession>R4K218</accession>
<dbReference type="HOGENOM" id="CLU_2129196_0_0_9"/>
<dbReference type="PATRIC" id="fig|86416.3.peg.1660"/>
<dbReference type="AlphaFoldDB" id="R4K218"/>